<dbReference type="STRING" id="672.VV93_v1c42770"/>
<dbReference type="InterPro" id="IPR051081">
    <property type="entry name" value="HTH_MetalResp_TranReg"/>
</dbReference>
<evidence type="ECO:0000256" key="4">
    <source>
        <dbReference type="ARBA" id="ARBA00023163"/>
    </source>
</evidence>
<evidence type="ECO:0000313" key="7">
    <source>
        <dbReference type="Proteomes" id="UP000002675"/>
    </source>
</evidence>
<dbReference type="SUPFAM" id="SSF46785">
    <property type="entry name" value="Winged helix' DNA-binding domain"/>
    <property type="match status" value="1"/>
</dbReference>
<evidence type="ECO:0000256" key="1">
    <source>
        <dbReference type="ARBA" id="ARBA00022849"/>
    </source>
</evidence>
<dbReference type="Pfam" id="PF01022">
    <property type="entry name" value="HTH_5"/>
    <property type="match status" value="1"/>
</dbReference>
<dbReference type="NCBIfam" id="NF007528">
    <property type="entry name" value="PRK10141.1"/>
    <property type="match status" value="1"/>
</dbReference>
<evidence type="ECO:0000256" key="2">
    <source>
        <dbReference type="ARBA" id="ARBA00023015"/>
    </source>
</evidence>
<accession>Q7MCM3</accession>
<evidence type="ECO:0000259" key="5">
    <source>
        <dbReference type="PROSITE" id="PS50987"/>
    </source>
</evidence>
<dbReference type="EMBL" id="BA000038">
    <property type="protein sequence ID" value="BAC97389.1"/>
    <property type="molecule type" value="Genomic_DNA"/>
</dbReference>
<dbReference type="Gene3D" id="1.10.10.10">
    <property type="entry name" value="Winged helix-like DNA-binding domain superfamily/Winged helix DNA-binding domain"/>
    <property type="match status" value="1"/>
</dbReference>
<keyword evidence="2" id="KW-0805">Transcription regulation</keyword>
<keyword evidence="4" id="KW-0804">Transcription</keyword>
<feature type="domain" description="HTH arsR-type" evidence="5">
    <location>
        <begin position="1"/>
        <end position="93"/>
    </location>
</feature>
<proteinExistence type="predicted"/>
<dbReference type="KEGG" id="vvy:VVA1363"/>
<dbReference type="PANTHER" id="PTHR33154:SF18">
    <property type="entry name" value="ARSENICAL RESISTANCE OPERON REPRESSOR"/>
    <property type="match status" value="1"/>
</dbReference>
<protein>
    <submittedName>
        <fullName evidence="6">Predicted transcriptional regulator</fullName>
    </submittedName>
</protein>
<dbReference type="eggNOG" id="COG0640">
    <property type="taxonomic scope" value="Bacteria"/>
</dbReference>
<organism evidence="6 7">
    <name type="scientific">Vibrio vulnificus (strain YJ016)</name>
    <dbReference type="NCBI Taxonomy" id="196600"/>
    <lineage>
        <taxon>Bacteria</taxon>
        <taxon>Pseudomonadati</taxon>
        <taxon>Pseudomonadota</taxon>
        <taxon>Gammaproteobacteria</taxon>
        <taxon>Vibrionales</taxon>
        <taxon>Vibrionaceae</taxon>
        <taxon>Vibrio</taxon>
    </lineage>
</organism>
<dbReference type="Proteomes" id="UP000002675">
    <property type="component" value="Chromosome II"/>
</dbReference>
<dbReference type="FunFam" id="1.10.10.10:FF:000279">
    <property type="entry name" value="Transcriptional regulator, ArsR family"/>
    <property type="match status" value="1"/>
</dbReference>
<name>Q7MCM3_VIBVY</name>
<keyword evidence="3" id="KW-0238">DNA-binding</keyword>
<sequence length="118" mass="13667">MFAMSNPLFLYKALSEETRLKSLLLMQKLGELCVCDLMEALDLSQPKVSRHLAELRKQELVLDERRGKWVYYQIHPQLAPWMKQVLQTTLENNLAFIESELESILGKSCRSDVSHCAQ</sequence>
<dbReference type="InterPro" id="IPR011991">
    <property type="entry name" value="ArsR-like_HTH"/>
</dbReference>
<dbReference type="CDD" id="cd00090">
    <property type="entry name" value="HTH_ARSR"/>
    <property type="match status" value="1"/>
</dbReference>
<dbReference type="SMART" id="SM00418">
    <property type="entry name" value="HTH_ARSR"/>
    <property type="match status" value="1"/>
</dbReference>
<evidence type="ECO:0000313" key="6">
    <source>
        <dbReference type="EMBL" id="BAC97389.1"/>
    </source>
</evidence>
<dbReference type="InterPro" id="IPR036390">
    <property type="entry name" value="WH_DNA-bd_sf"/>
</dbReference>
<gene>
    <name evidence="6" type="ordered locus">VVA1363</name>
</gene>
<dbReference type="PRINTS" id="PR00778">
    <property type="entry name" value="HTHARSR"/>
</dbReference>
<dbReference type="HOGENOM" id="CLU_097806_3_1_6"/>
<dbReference type="AlphaFoldDB" id="Q7MCM3"/>
<dbReference type="InterPro" id="IPR036388">
    <property type="entry name" value="WH-like_DNA-bd_sf"/>
</dbReference>
<keyword evidence="1" id="KW-0059">Arsenical resistance</keyword>
<reference evidence="6 7" key="1">
    <citation type="journal article" date="2003" name="Genome Res.">
        <title>Comparative genome analysis of Vibrio vulnificus, a marine pathogen.</title>
        <authorList>
            <person name="Chen C.Y."/>
            <person name="Wu K.M."/>
            <person name="Chang Y.C."/>
            <person name="Chang C.H."/>
            <person name="Tsai H.C."/>
            <person name="Liao T.L."/>
            <person name="Liu Y.M."/>
            <person name="Chen H.J."/>
            <person name="Shen A.B."/>
            <person name="Li J.C."/>
            <person name="Su T.L."/>
            <person name="Shao C.P."/>
            <person name="Lee C.T."/>
            <person name="Hor L.I."/>
            <person name="Tsai S.F."/>
        </authorList>
    </citation>
    <scope>NUCLEOTIDE SEQUENCE [LARGE SCALE GENOMIC DNA]</scope>
    <source>
        <strain evidence="6 7">YJ016</strain>
    </source>
</reference>
<evidence type="ECO:0000256" key="3">
    <source>
        <dbReference type="ARBA" id="ARBA00023125"/>
    </source>
</evidence>
<dbReference type="GO" id="GO:0046685">
    <property type="term" value="P:response to arsenic-containing substance"/>
    <property type="evidence" value="ECO:0007669"/>
    <property type="project" value="UniProtKB-KW"/>
</dbReference>
<dbReference type="PROSITE" id="PS00846">
    <property type="entry name" value="HTH_ARSR_1"/>
    <property type="match status" value="1"/>
</dbReference>
<dbReference type="InterPro" id="IPR001845">
    <property type="entry name" value="HTH_ArsR_DNA-bd_dom"/>
</dbReference>
<dbReference type="GO" id="GO:0003677">
    <property type="term" value="F:DNA binding"/>
    <property type="evidence" value="ECO:0007669"/>
    <property type="project" value="UniProtKB-KW"/>
</dbReference>
<dbReference type="PANTHER" id="PTHR33154">
    <property type="entry name" value="TRANSCRIPTIONAL REGULATOR, ARSR FAMILY"/>
    <property type="match status" value="1"/>
</dbReference>
<dbReference type="InterPro" id="IPR018334">
    <property type="entry name" value="ArsR_HTH"/>
</dbReference>
<dbReference type="PROSITE" id="PS50987">
    <property type="entry name" value="HTH_ARSR_2"/>
    <property type="match status" value="1"/>
</dbReference>
<dbReference type="GO" id="GO:0003700">
    <property type="term" value="F:DNA-binding transcription factor activity"/>
    <property type="evidence" value="ECO:0007669"/>
    <property type="project" value="InterPro"/>
</dbReference>
<dbReference type="NCBIfam" id="NF033788">
    <property type="entry name" value="HTH_metalloreg"/>
    <property type="match status" value="1"/>
</dbReference>